<sequence>MADDVSVLCINIKNNGLRIKYKFSAVPKHENNFFQDNKLYEMLSRLLMRTALPIEFSNIKFNYFDVTE</sequence>
<protein>
    <submittedName>
        <fullName evidence="1">Uncharacterized protein</fullName>
    </submittedName>
</protein>
<dbReference type="Proteomes" id="UP000271098">
    <property type="component" value="Unassembled WGS sequence"/>
</dbReference>
<organism evidence="1 2">
    <name type="scientific">Gongylonema pulchrum</name>
    <dbReference type="NCBI Taxonomy" id="637853"/>
    <lineage>
        <taxon>Eukaryota</taxon>
        <taxon>Metazoa</taxon>
        <taxon>Ecdysozoa</taxon>
        <taxon>Nematoda</taxon>
        <taxon>Chromadorea</taxon>
        <taxon>Rhabditida</taxon>
        <taxon>Spirurina</taxon>
        <taxon>Spiruromorpha</taxon>
        <taxon>Spiruroidea</taxon>
        <taxon>Gongylonematidae</taxon>
        <taxon>Gongylonema</taxon>
    </lineage>
</organism>
<name>A0A3P6TXB4_9BILA</name>
<keyword evidence="2" id="KW-1185">Reference proteome</keyword>
<reference evidence="1 2" key="1">
    <citation type="submission" date="2018-11" db="EMBL/GenBank/DDBJ databases">
        <authorList>
            <consortium name="Pathogen Informatics"/>
        </authorList>
    </citation>
    <scope>NUCLEOTIDE SEQUENCE [LARGE SCALE GENOMIC DNA]</scope>
</reference>
<accession>A0A3P6TXB4</accession>
<evidence type="ECO:0000313" key="2">
    <source>
        <dbReference type="Proteomes" id="UP000271098"/>
    </source>
</evidence>
<dbReference type="AlphaFoldDB" id="A0A3P6TXB4"/>
<dbReference type="EMBL" id="UYRT01029064">
    <property type="protein sequence ID" value="VDK68931.1"/>
    <property type="molecule type" value="Genomic_DNA"/>
</dbReference>
<proteinExistence type="predicted"/>
<gene>
    <name evidence="1" type="ORF">GPUH_LOCUS9173</name>
</gene>
<evidence type="ECO:0000313" key="1">
    <source>
        <dbReference type="EMBL" id="VDK68931.1"/>
    </source>
</evidence>